<name>A0A2N3HX33_9BACT</name>
<dbReference type="OrthoDB" id="1490453at2"/>
<dbReference type="EMBL" id="NKXO01000093">
    <property type="protein sequence ID" value="PKQ62609.1"/>
    <property type="molecule type" value="Genomic_DNA"/>
</dbReference>
<proteinExistence type="predicted"/>
<organism evidence="1 2">
    <name type="scientific">Raineya orbicola</name>
    <dbReference type="NCBI Taxonomy" id="2016530"/>
    <lineage>
        <taxon>Bacteria</taxon>
        <taxon>Pseudomonadati</taxon>
        <taxon>Bacteroidota</taxon>
        <taxon>Cytophagia</taxon>
        <taxon>Cytophagales</taxon>
        <taxon>Raineyaceae</taxon>
        <taxon>Raineya</taxon>
    </lineage>
</organism>
<dbReference type="AlphaFoldDB" id="A0A2N3HX33"/>
<dbReference type="Proteomes" id="UP000233387">
    <property type="component" value="Unassembled WGS sequence"/>
</dbReference>
<evidence type="ECO:0000313" key="1">
    <source>
        <dbReference type="EMBL" id="PKQ62609.1"/>
    </source>
</evidence>
<protein>
    <submittedName>
        <fullName evidence="1">Uncharacterized protein</fullName>
    </submittedName>
</protein>
<keyword evidence="2" id="KW-1185">Reference proteome</keyword>
<evidence type="ECO:0000313" key="2">
    <source>
        <dbReference type="Proteomes" id="UP000233387"/>
    </source>
</evidence>
<comment type="caution">
    <text evidence="1">The sequence shown here is derived from an EMBL/GenBank/DDBJ whole genome shotgun (WGS) entry which is preliminary data.</text>
</comment>
<accession>A0A2N3HX33</accession>
<gene>
    <name evidence="1" type="ORF">Rain11_2677</name>
</gene>
<reference evidence="1 2" key="1">
    <citation type="submission" date="2017-06" db="EMBL/GenBank/DDBJ databases">
        <title>Raineya orbicola gen. nov., sp. nov. a slightly thermophilic bacterium of the phylum Bacteroidetes and the description of Raineyaceae fam. nov.</title>
        <authorList>
            <person name="Albuquerque L."/>
            <person name="Polonia A.R.M."/>
            <person name="Barroso C."/>
            <person name="Froufe H.J.C."/>
            <person name="Lage O."/>
            <person name="Lobo-Da-Cunha A."/>
            <person name="Egas C."/>
            <person name="Da Costa M.S."/>
        </authorList>
    </citation>
    <scope>NUCLEOTIDE SEQUENCE [LARGE SCALE GENOMIC DNA]</scope>
    <source>
        <strain evidence="1 2">SPSPC-11</strain>
    </source>
</reference>
<sequence length="288" mass="32257">MTTKKITVFLFVVTLISTKTFCQQPSPIGIIFNPRVNTFAISGVGGGNLYELRAQKSSTSGQVALDWNIGLKDSKTKKTGKDKLTTLTTIFKYNPFLQANFIAGDSLEPRKIAFVDNEFQMLLGFRLTNLKEIGTDNNSKLINMVFADASMAPYELKYSINPLNTGFRNFNVNFGYQIGYITNTDFGLVGFTFSPQLNFINIYENKSNGNSFEELNLSNEILSRNILGGGFKISIPLNDFCFFFETRKYFPLDNSRQIIGLTDRAIFSFGGVATGTVFKTKTKESNIY</sequence>